<dbReference type="InterPro" id="IPR050438">
    <property type="entry name" value="LMW_PTPase"/>
</dbReference>
<proteinExistence type="inferred from homology"/>
<dbReference type="EMBL" id="JGZK01000002">
    <property type="protein sequence ID" value="KFI88021.1"/>
    <property type="molecule type" value="Genomic_DNA"/>
</dbReference>
<evidence type="ECO:0000256" key="1">
    <source>
        <dbReference type="ARBA" id="ARBA00011063"/>
    </source>
</evidence>
<dbReference type="Proteomes" id="UP000028984">
    <property type="component" value="Unassembled WGS sequence"/>
</dbReference>
<feature type="active site" description="Nucleophile" evidence="4">
    <location>
        <position position="13"/>
    </location>
</feature>
<feature type="active site" description="Nucleophile" evidence="4">
    <location>
        <position position="7"/>
    </location>
</feature>
<comment type="similarity">
    <text evidence="1">Belongs to the low molecular weight phosphotyrosine protein phosphatase family.</text>
</comment>
<name>A0A087CXM1_9BIFI</name>
<keyword evidence="2 6" id="KW-0378">Hydrolase</keyword>
<dbReference type="Pfam" id="PF01451">
    <property type="entry name" value="LMWPc"/>
    <property type="match status" value="1"/>
</dbReference>
<sequence>MNVLFVCTGNVCRSPMGEYLLPRYFNDPSITTDSAGTRGLFDHPIDPSSAKILSELGIDTTDFRSKRVTPQLDTAADLILCFEIEQRQDIATIAPLASRKTFLLPDFANMCVYCAKEGYIEGSTRQEKLESVIDNASLIRPMLPAPMVIPDPHRREFAAFQKAYEQICQALRIITDATA</sequence>
<reference evidence="6 7" key="1">
    <citation type="submission" date="2014-03" db="EMBL/GenBank/DDBJ databases">
        <title>Genomics of Bifidobacteria.</title>
        <authorList>
            <person name="Ventura M."/>
            <person name="Milani C."/>
            <person name="Lugli G.A."/>
        </authorList>
    </citation>
    <scope>NUCLEOTIDE SEQUENCE [LARGE SCALE GENOMIC DNA]</scope>
    <source>
        <strain evidence="6 7">DSM 23975</strain>
    </source>
</reference>
<dbReference type="STRING" id="1437610.BREU_0803"/>
<evidence type="ECO:0000313" key="7">
    <source>
        <dbReference type="Proteomes" id="UP000028984"/>
    </source>
</evidence>
<dbReference type="AlphaFoldDB" id="A0A087CXM1"/>
<dbReference type="PRINTS" id="PR00719">
    <property type="entry name" value="LMWPTPASE"/>
</dbReference>
<keyword evidence="7" id="KW-1185">Reference proteome</keyword>
<keyword evidence="3" id="KW-0904">Protein phosphatase</keyword>
<dbReference type="GO" id="GO:0004725">
    <property type="term" value="F:protein tyrosine phosphatase activity"/>
    <property type="evidence" value="ECO:0007669"/>
    <property type="project" value="UniProtKB-EC"/>
</dbReference>
<evidence type="ECO:0000256" key="4">
    <source>
        <dbReference type="PIRSR" id="PIRSR617867-1"/>
    </source>
</evidence>
<dbReference type="PANTHER" id="PTHR11717">
    <property type="entry name" value="LOW MOLECULAR WEIGHT PROTEIN TYROSINE PHOSPHATASE"/>
    <property type="match status" value="1"/>
</dbReference>
<dbReference type="InterPro" id="IPR036196">
    <property type="entry name" value="Ptyr_pPase_sf"/>
</dbReference>
<dbReference type="SMART" id="SM00226">
    <property type="entry name" value="LMWPc"/>
    <property type="match status" value="1"/>
</dbReference>
<dbReference type="EC" id="3.1.3.48" evidence="6"/>
<gene>
    <name evidence="6" type="ORF">BREU_0803</name>
</gene>
<feature type="domain" description="Phosphotyrosine protein phosphatase I" evidence="5">
    <location>
        <begin position="1"/>
        <end position="177"/>
    </location>
</feature>
<dbReference type="InterPro" id="IPR017867">
    <property type="entry name" value="Tyr_phospatase_low_mol_wt"/>
</dbReference>
<dbReference type="Gene3D" id="3.40.50.2300">
    <property type="match status" value="1"/>
</dbReference>
<evidence type="ECO:0000256" key="3">
    <source>
        <dbReference type="ARBA" id="ARBA00022912"/>
    </source>
</evidence>
<evidence type="ECO:0000259" key="5">
    <source>
        <dbReference type="SMART" id="SM00226"/>
    </source>
</evidence>
<organism evidence="6 7">
    <name type="scientific">Bifidobacterium reuteri DSM 23975</name>
    <dbReference type="NCBI Taxonomy" id="1437610"/>
    <lineage>
        <taxon>Bacteria</taxon>
        <taxon>Bacillati</taxon>
        <taxon>Actinomycetota</taxon>
        <taxon>Actinomycetes</taxon>
        <taxon>Bifidobacteriales</taxon>
        <taxon>Bifidobacteriaceae</taxon>
        <taxon>Bifidobacterium</taxon>
    </lineage>
</organism>
<comment type="caution">
    <text evidence="6">The sequence shown here is derived from an EMBL/GenBank/DDBJ whole genome shotgun (WGS) entry which is preliminary data.</text>
</comment>
<evidence type="ECO:0000256" key="2">
    <source>
        <dbReference type="ARBA" id="ARBA00022801"/>
    </source>
</evidence>
<dbReference type="InterPro" id="IPR023485">
    <property type="entry name" value="Ptyr_pPase"/>
</dbReference>
<protein>
    <submittedName>
        <fullName evidence="6">Protein tyrosine phosphatase</fullName>
        <ecNumber evidence="6">3.1.3.48</ecNumber>
    </submittedName>
</protein>
<dbReference type="PANTHER" id="PTHR11717:SF31">
    <property type="entry name" value="LOW MOLECULAR WEIGHT PROTEIN-TYROSINE-PHOSPHATASE ETP-RELATED"/>
    <property type="match status" value="1"/>
</dbReference>
<dbReference type="SUPFAM" id="SSF52788">
    <property type="entry name" value="Phosphotyrosine protein phosphatases I"/>
    <property type="match status" value="1"/>
</dbReference>
<dbReference type="eggNOG" id="COG0394">
    <property type="taxonomic scope" value="Bacteria"/>
</dbReference>
<dbReference type="RefSeq" id="WP_044090491.1">
    <property type="nucleotide sequence ID" value="NZ_JDUW01000029.1"/>
</dbReference>
<dbReference type="OrthoDB" id="9784339at2"/>
<accession>A0A087CXM1</accession>
<evidence type="ECO:0000313" key="6">
    <source>
        <dbReference type="EMBL" id="KFI88021.1"/>
    </source>
</evidence>